<gene>
    <name evidence="1" type="ORF">G6034_19040</name>
</gene>
<protein>
    <submittedName>
        <fullName evidence="1">Uncharacterized protein</fullName>
    </submittedName>
</protein>
<reference evidence="1 2" key="1">
    <citation type="submission" date="2020-02" db="EMBL/GenBank/DDBJ databases">
        <title>Genome sequence of strain AETb3-4.</title>
        <authorList>
            <person name="Gao J."/>
            <person name="Zhang X."/>
        </authorList>
    </citation>
    <scope>NUCLEOTIDE SEQUENCE [LARGE SCALE GENOMIC DNA]</scope>
    <source>
        <strain evidence="1 2">AETb3-4</strain>
    </source>
</reference>
<proteinExistence type="predicted"/>
<evidence type="ECO:0000313" key="2">
    <source>
        <dbReference type="Proteomes" id="UP000543556"/>
    </source>
</evidence>
<name>A0A7Y7IK71_9MICC</name>
<dbReference type="RefSeq" id="WP_176636666.1">
    <property type="nucleotide sequence ID" value="NZ_JAAMFM010000048.1"/>
</dbReference>
<dbReference type="EMBL" id="JAAMFM010000048">
    <property type="protein sequence ID" value="NVM96964.1"/>
    <property type="molecule type" value="Genomic_DNA"/>
</dbReference>
<organism evidence="1 2">
    <name type="scientific">Arthrobacter wenxiniae</name>
    <dbReference type="NCBI Taxonomy" id="2713570"/>
    <lineage>
        <taxon>Bacteria</taxon>
        <taxon>Bacillati</taxon>
        <taxon>Actinomycetota</taxon>
        <taxon>Actinomycetes</taxon>
        <taxon>Micrococcales</taxon>
        <taxon>Micrococcaceae</taxon>
        <taxon>Arthrobacter</taxon>
    </lineage>
</organism>
<comment type="caution">
    <text evidence="1">The sequence shown here is derived from an EMBL/GenBank/DDBJ whole genome shotgun (WGS) entry which is preliminary data.</text>
</comment>
<evidence type="ECO:0000313" key="1">
    <source>
        <dbReference type="EMBL" id="NVM96964.1"/>
    </source>
</evidence>
<dbReference type="AlphaFoldDB" id="A0A7Y7IK71"/>
<dbReference type="Proteomes" id="UP000543556">
    <property type="component" value="Unassembled WGS sequence"/>
</dbReference>
<accession>A0A7Y7IK71</accession>
<sequence>MSENNHEQLEAELASLLEKVFQAYTKEYHKRGFKRRVGRPRGLIGTSPRTTARSWIFWAALWRARSGWRFSLRPEVDGAHRTMIVTADCASA</sequence>
<keyword evidence="2" id="KW-1185">Reference proteome</keyword>